<dbReference type="EMBL" id="CP037940">
    <property type="protein sequence ID" value="QBO36087.1"/>
    <property type="molecule type" value="Genomic_DNA"/>
</dbReference>
<dbReference type="Pfam" id="PF07690">
    <property type="entry name" value="MFS_1"/>
    <property type="match status" value="1"/>
</dbReference>
<feature type="domain" description="Major facilitator superfamily (MFS) profile" evidence="8">
    <location>
        <begin position="18"/>
        <end position="397"/>
    </location>
</feature>
<dbReference type="GO" id="GO:0005886">
    <property type="term" value="C:plasma membrane"/>
    <property type="evidence" value="ECO:0007669"/>
    <property type="project" value="UniProtKB-SubCell"/>
</dbReference>
<feature type="transmembrane region" description="Helical" evidence="7">
    <location>
        <begin position="21"/>
        <end position="40"/>
    </location>
</feature>
<dbReference type="CDD" id="cd17329">
    <property type="entry name" value="MFS_MdtH_MDR_like"/>
    <property type="match status" value="1"/>
</dbReference>
<feature type="transmembrane region" description="Helical" evidence="7">
    <location>
        <begin position="109"/>
        <end position="130"/>
    </location>
</feature>
<keyword evidence="2" id="KW-0813">Transport</keyword>
<evidence type="ECO:0000256" key="3">
    <source>
        <dbReference type="ARBA" id="ARBA00022475"/>
    </source>
</evidence>
<evidence type="ECO:0000256" key="4">
    <source>
        <dbReference type="ARBA" id="ARBA00022692"/>
    </source>
</evidence>
<gene>
    <name evidence="9" type="ORF">EQG49_06255</name>
</gene>
<feature type="transmembrane region" description="Helical" evidence="7">
    <location>
        <begin position="305"/>
        <end position="327"/>
    </location>
</feature>
<evidence type="ECO:0000256" key="6">
    <source>
        <dbReference type="ARBA" id="ARBA00023136"/>
    </source>
</evidence>
<keyword evidence="6 7" id="KW-0472">Membrane</keyword>
<dbReference type="InterPro" id="IPR001958">
    <property type="entry name" value="Tet-R_TetA/multi-R_MdtG-like"/>
</dbReference>
<evidence type="ECO:0000313" key="9">
    <source>
        <dbReference type="EMBL" id="QBO36087.1"/>
    </source>
</evidence>
<feature type="transmembrane region" description="Helical" evidence="7">
    <location>
        <begin position="339"/>
        <end position="362"/>
    </location>
</feature>
<evidence type="ECO:0000313" key="10">
    <source>
        <dbReference type="Proteomes" id="UP000292886"/>
    </source>
</evidence>
<feature type="transmembrane region" description="Helical" evidence="7">
    <location>
        <begin position="85"/>
        <end position="103"/>
    </location>
</feature>
<accession>A0A4P6YTU6</accession>
<proteinExistence type="predicted"/>
<dbReference type="OrthoDB" id="3268460at2"/>
<keyword evidence="10" id="KW-1185">Reference proteome</keyword>
<evidence type="ECO:0000256" key="5">
    <source>
        <dbReference type="ARBA" id="ARBA00022989"/>
    </source>
</evidence>
<keyword evidence="3" id="KW-1003">Cell membrane</keyword>
<keyword evidence="4 7" id="KW-0812">Transmembrane</keyword>
<feature type="transmembrane region" description="Helical" evidence="7">
    <location>
        <begin position="142"/>
        <end position="166"/>
    </location>
</feature>
<dbReference type="PANTHER" id="PTHR23517:SF10">
    <property type="entry name" value="MAJOR FACILITATOR SUPERFAMILY (MFS) PROFILE DOMAIN-CONTAINING PROTEIN"/>
    <property type="match status" value="1"/>
</dbReference>
<evidence type="ECO:0000256" key="7">
    <source>
        <dbReference type="SAM" id="Phobius"/>
    </source>
</evidence>
<dbReference type="Proteomes" id="UP000292886">
    <property type="component" value="Chromosome"/>
</dbReference>
<organism evidence="9 10">
    <name type="scientific">Periweissella cryptocerci</name>
    <dbReference type="NCBI Taxonomy" id="2506420"/>
    <lineage>
        <taxon>Bacteria</taxon>
        <taxon>Bacillati</taxon>
        <taxon>Bacillota</taxon>
        <taxon>Bacilli</taxon>
        <taxon>Lactobacillales</taxon>
        <taxon>Lactobacillaceae</taxon>
        <taxon>Periweissella</taxon>
    </lineage>
</organism>
<dbReference type="RefSeq" id="WP_133363165.1">
    <property type="nucleotide sequence ID" value="NZ_CP037940.1"/>
</dbReference>
<evidence type="ECO:0000256" key="2">
    <source>
        <dbReference type="ARBA" id="ARBA00022448"/>
    </source>
</evidence>
<dbReference type="SUPFAM" id="SSF103473">
    <property type="entry name" value="MFS general substrate transporter"/>
    <property type="match status" value="1"/>
</dbReference>
<dbReference type="InterPro" id="IPR036259">
    <property type="entry name" value="MFS_trans_sf"/>
</dbReference>
<feature type="transmembrane region" description="Helical" evidence="7">
    <location>
        <begin position="52"/>
        <end position="73"/>
    </location>
</feature>
<reference evidence="10" key="1">
    <citation type="submission" date="2019-03" db="EMBL/GenBank/DDBJ databases">
        <title>Weissella sp. 26KH-42 Genome sequencing.</title>
        <authorList>
            <person name="Heo J."/>
            <person name="Kim S.-J."/>
            <person name="Kim J.-S."/>
            <person name="Hong S.-B."/>
            <person name="Kwon S.-W."/>
        </authorList>
    </citation>
    <scope>NUCLEOTIDE SEQUENCE [LARGE SCALE GENOMIC DNA]</scope>
    <source>
        <strain evidence="10">26KH-42</strain>
    </source>
</reference>
<dbReference type="AlphaFoldDB" id="A0A4P6YTU6"/>
<feature type="transmembrane region" description="Helical" evidence="7">
    <location>
        <begin position="368"/>
        <end position="390"/>
    </location>
</feature>
<feature type="transmembrane region" description="Helical" evidence="7">
    <location>
        <begin position="172"/>
        <end position="193"/>
    </location>
</feature>
<feature type="transmembrane region" description="Helical" evidence="7">
    <location>
        <begin position="214"/>
        <end position="233"/>
    </location>
</feature>
<dbReference type="PANTHER" id="PTHR23517">
    <property type="entry name" value="RESISTANCE PROTEIN MDTM, PUTATIVE-RELATED-RELATED"/>
    <property type="match status" value="1"/>
</dbReference>
<feature type="transmembrane region" description="Helical" evidence="7">
    <location>
        <begin position="253"/>
        <end position="273"/>
    </location>
</feature>
<dbReference type="InterPro" id="IPR020846">
    <property type="entry name" value="MFS_dom"/>
</dbReference>
<feature type="transmembrane region" description="Helical" evidence="7">
    <location>
        <begin position="280"/>
        <end position="299"/>
    </location>
</feature>
<protein>
    <submittedName>
        <fullName evidence="9">MFS transporter</fullName>
    </submittedName>
</protein>
<dbReference type="InterPro" id="IPR050171">
    <property type="entry name" value="MFS_Transporters"/>
</dbReference>
<dbReference type="GO" id="GO:0022857">
    <property type="term" value="F:transmembrane transporter activity"/>
    <property type="evidence" value="ECO:0007669"/>
    <property type="project" value="InterPro"/>
</dbReference>
<evidence type="ECO:0000259" key="8">
    <source>
        <dbReference type="PROSITE" id="PS50850"/>
    </source>
</evidence>
<keyword evidence="5 7" id="KW-1133">Transmembrane helix</keyword>
<name>A0A4P6YTU6_9LACO</name>
<dbReference type="Gene3D" id="1.20.1250.20">
    <property type="entry name" value="MFS general substrate transporter like domains"/>
    <property type="match status" value="2"/>
</dbReference>
<dbReference type="KEGG" id="wei:EQG49_06255"/>
<evidence type="ECO:0000256" key="1">
    <source>
        <dbReference type="ARBA" id="ARBA00004651"/>
    </source>
</evidence>
<dbReference type="PRINTS" id="PR01035">
    <property type="entry name" value="TCRTETA"/>
</dbReference>
<dbReference type="PROSITE" id="PS50850">
    <property type="entry name" value="MFS"/>
    <property type="match status" value="1"/>
</dbReference>
<comment type="subcellular location">
    <subcellularLocation>
        <location evidence="1">Cell membrane</location>
        <topology evidence="1">Multi-pass membrane protein</topology>
    </subcellularLocation>
</comment>
<dbReference type="InterPro" id="IPR011701">
    <property type="entry name" value="MFS"/>
</dbReference>
<sequence>MDSSDSEQRSQQALKEVKLKWVLLASLFLNTGAALLWPITTLYTKEVLHQSMVMAGLVLTIMAAMMMVGNYVGGRLFDHWSPYKTLLFSVILSTISTILMVFFHGWPMYPILLTVIGFGDGVAGTALNAFAAAIKTESSRRVFNWMSVTMNLGVVLGTLLVGLLYNKGVRDVFMAASVMYALFVIVVIFHFKVPALAKEIRRLAAKGEKFRPSPFILSIAGLVFAMYFAYVMWEAPIAVHMTNLGMSVQQYTNLWTINGLSIVLLQTAIGWISRKWSYKTNVLGGTFLFGATFVMLIFAHHYWAFIVIMFILTLGEMLATPNIPAWVDALTDDAVRGQAQGFVAMMISLGRAAGPLIAGVLIDAGSYSVLFMIVFLFMVAMIVLVAVLDLKRKQRNKLVR</sequence>